<feature type="domain" description="BZIP" evidence="9">
    <location>
        <begin position="146"/>
        <end position="203"/>
    </location>
</feature>
<evidence type="ECO:0000256" key="7">
    <source>
        <dbReference type="ARBA" id="ARBA00023242"/>
    </source>
</evidence>
<organism evidence="10">
    <name type="scientific">Rhizophora mucronata</name>
    <name type="common">Asiatic mangrove</name>
    <dbReference type="NCBI Taxonomy" id="61149"/>
    <lineage>
        <taxon>Eukaryota</taxon>
        <taxon>Viridiplantae</taxon>
        <taxon>Streptophyta</taxon>
        <taxon>Embryophyta</taxon>
        <taxon>Tracheophyta</taxon>
        <taxon>Spermatophyta</taxon>
        <taxon>Magnoliopsida</taxon>
        <taxon>eudicotyledons</taxon>
        <taxon>Gunneridae</taxon>
        <taxon>Pentapetalae</taxon>
        <taxon>rosids</taxon>
        <taxon>fabids</taxon>
        <taxon>Malpighiales</taxon>
        <taxon>Rhizophoraceae</taxon>
        <taxon>Rhizophora</taxon>
    </lineage>
</organism>
<dbReference type="CDD" id="cd14704">
    <property type="entry name" value="bZIP_HY5-like"/>
    <property type="match status" value="1"/>
</dbReference>
<reference evidence="10" key="1">
    <citation type="submission" date="2018-02" db="EMBL/GenBank/DDBJ databases">
        <title>Rhizophora mucronata_Transcriptome.</title>
        <authorList>
            <person name="Meera S.P."/>
            <person name="Sreeshan A."/>
            <person name="Augustine A."/>
        </authorList>
    </citation>
    <scope>NUCLEOTIDE SEQUENCE</scope>
    <source>
        <tissue evidence="10">Leaf</tissue>
    </source>
</reference>
<evidence type="ECO:0000256" key="6">
    <source>
        <dbReference type="ARBA" id="ARBA00023163"/>
    </source>
</evidence>
<feature type="compositionally biased region" description="Polar residues" evidence="8">
    <location>
        <begin position="35"/>
        <end position="45"/>
    </location>
</feature>
<dbReference type="SMART" id="SM00338">
    <property type="entry name" value="BRLZ"/>
    <property type="match status" value="1"/>
</dbReference>
<dbReference type="Pfam" id="PF00170">
    <property type="entry name" value="bZIP_1"/>
    <property type="match status" value="1"/>
</dbReference>
<evidence type="ECO:0000256" key="3">
    <source>
        <dbReference type="ARBA" id="ARBA00007163"/>
    </source>
</evidence>
<sequence length="322" mass="36064">MSVVEDHKFEEEDDILGQIDWDNLCDADNIFFDQQPPSLADSSSKSPHDDFSNPSPDSASSWIGEIEHMLMNDEDDFVDPQAQSQSSEDNFMAGLLVDSPADFSTAHERQQGEEEGEKAKEEEKKKKQFDDGAVDKSDVQVPDDPISKKHRRQLRNRDAAVRSRERKKMYVRDLEIKSKYLEGECRRLGRLLQCFVAENQALRLSLQKGSAFGVTSAKQESAVLLLESLLLGSLLWFMGIICLFTLPILPPSAPVAFPPESEGEKVQEIVDPRRAGSNNNLTSLGPHSYLNSRRCKASRTRIRAGFLFSSGLGVRLSSLLVF</sequence>
<dbReference type="PROSITE" id="PS00036">
    <property type="entry name" value="BZIP_BASIC"/>
    <property type="match status" value="1"/>
</dbReference>
<dbReference type="PANTHER" id="PTHR47416:SF8">
    <property type="entry name" value="BASIC-LEUCINE ZIPPER TRANSCRIPTION FACTOR E-RELATED"/>
    <property type="match status" value="1"/>
</dbReference>
<evidence type="ECO:0000256" key="2">
    <source>
        <dbReference type="ARBA" id="ARBA00004389"/>
    </source>
</evidence>
<dbReference type="SUPFAM" id="SSF57959">
    <property type="entry name" value="Leucine zipper domain"/>
    <property type="match status" value="1"/>
</dbReference>
<accession>A0A2P2IMI6</accession>
<keyword evidence="5" id="KW-0238">DNA-binding</keyword>
<name>A0A2P2IMI6_RHIMU</name>
<proteinExistence type="inferred from homology"/>
<evidence type="ECO:0000256" key="5">
    <source>
        <dbReference type="ARBA" id="ARBA00023125"/>
    </source>
</evidence>
<feature type="region of interest" description="Disordered" evidence="8">
    <location>
        <begin position="28"/>
        <end position="86"/>
    </location>
</feature>
<evidence type="ECO:0000256" key="1">
    <source>
        <dbReference type="ARBA" id="ARBA00004123"/>
    </source>
</evidence>
<evidence type="ECO:0000256" key="8">
    <source>
        <dbReference type="SAM" id="MobiDB-lite"/>
    </source>
</evidence>
<dbReference type="GO" id="GO:0003677">
    <property type="term" value="F:DNA binding"/>
    <property type="evidence" value="ECO:0007669"/>
    <property type="project" value="UniProtKB-KW"/>
</dbReference>
<feature type="compositionally biased region" description="Polar residues" evidence="8">
    <location>
        <begin position="52"/>
        <end position="61"/>
    </location>
</feature>
<keyword evidence="6" id="KW-0804">Transcription</keyword>
<dbReference type="InterPro" id="IPR004827">
    <property type="entry name" value="bZIP"/>
</dbReference>
<comment type="subcellular location">
    <subcellularLocation>
        <location evidence="2">Endoplasmic reticulum membrane</location>
        <topology evidence="2">Single-pass membrane protein</topology>
    </subcellularLocation>
    <subcellularLocation>
        <location evidence="1">Nucleus</location>
    </subcellularLocation>
</comment>
<keyword evidence="4" id="KW-0805">Transcription regulation</keyword>
<dbReference type="EMBL" id="GGEC01001895">
    <property type="protein sequence ID" value="MBW82378.1"/>
    <property type="molecule type" value="Transcribed_RNA"/>
</dbReference>
<dbReference type="GO" id="GO:0005789">
    <property type="term" value="C:endoplasmic reticulum membrane"/>
    <property type="evidence" value="ECO:0007669"/>
    <property type="project" value="UniProtKB-SubCell"/>
</dbReference>
<evidence type="ECO:0000259" key="9">
    <source>
        <dbReference type="PROSITE" id="PS50217"/>
    </source>
</evidence>
<dbReference type="InterPro" id="IPR046347">
    <property type="entry name" value="bZIP_sf"/>
</dbReference>
<dbReference type="GO" id="GO:0005634">
    <property type="term" value="C:nucleus"/>
    <property type="evidence" value="ECO:0007669"/>
    <property type="project" value="UniProtKB-SubCell"/>
</dbReference>
<comment type="similarity">
    <text evidence="3">Belongs to the bZIP family.</text>
</comment>
<dbReference type="GO" id="GO:0003700">
    <property type="term" value="F:DNA-binding transcription factor activity"/>
    <property type="evidence" value="ECO:0007669"/>
    <property type="project" value="InterPro"/>
</dbReference>
<dbReference type="AlphaFoldDB" id="A0A2P2IMI6"/>
<dbReference type="Gene3D" id="1.20.5.170">
    <property type="match status" value="1"/>
</dbReference>
<dbReference type="PROSITE" id="PS50217">
    <property type="entry name" value="BZIP"/>
    <property type="match status" value="1"/>
</dbReference>
<feature type="region of interest" description="Disordered" evidence="8">
    <location>
        <begin position="105"/>
        <end position="159"/>
    </location>
</feature>
<feature type="compositionally biased region" description="Basic and acidic residues" evidence="8">
    <location>
        <begin position="105"/>
        <end position="138"/>
    </location>
</feature>
<keyword evidence="7" id="KW-0539">Nucleus</keyword>
<evidence type="ECO:0000313" key="10">
    <source>
        <dbReference type="EMBL" id="MBW82378.1"/>
    </source>
</evidence>
<protein>
    <recommendedName>
        <fullName evidence="9">BZIP domain-containing protein</fullName>
    </recommendedName>
</protein>
<evidence type="ECO:0000256" key="4">
    <source>
        <dbReference type="ARBA" id="ARBA00023015"/>
    </source>
</evidence>
<dbReference type="PANTHER" id="PTHR47416">
    <property type="entry name" value="BASIC-LEUCINE ZIPPER TRANSCRIPTION FACTOR F-RELATED"/>
    <property type="match status" value="1"/>
</dbReference>